<dbReference type="OrthoDB" id="7632797at2759"/>
<dbReference type="EMBL" id="JACSDY010000009">
    <property type="protein sequence ID" value="KAF7420420.1"/>
    <property type="molecule type" value="Genomic_DNA"/>
</dbReference>
<feature type="chain" id="PRO_5032534109" evidence="2">
    <location>
        <begin position="23"/>
        <end position="414"/>
    </location>
</feature>
<protein>
    <submittedName>
        <fullName evidence="3">Uncharacterized protein</fullName>
    </submittedName>
</protein>
<feature type="compositionally biased region" description="Low complexity" evidence="1">
    <location>
        <begin position="362"/>
        <end position="388"/>
    </location>
</feature>
<proteinExistence type="predicted"/>
<evidence type="ECO:0000256" key="1">
    <source>
        <dbReference type="SAM" id="MobiDB-lite"/>
    </source>
</evidence>
<reference evidence="3" key="1">
    <citation type="journal article" date="2020" name="G3 (Bethesda)">
        <title>High-Quality Assemblies for Three Invasive Social Wasps from the &lt;i&gt;Vespula&lt;/i&gt; Genus.</title>
        <authorList>
            <person name="Harrop T.W.R."/>
            <person name="Guhlin J."/>
            <person name="McLaughlin G.M."/>
            <person name="Permina E."/>
            <person name="Stockwell P."/>
            <person name="Gilligan J."/>
            <person name="Le Lec M.F."/>
            <person name="Gruber M.A.M."/>
            <person name="Quinn O."/>
            <person name="Lovegrove M."/>
            <person name="Duncan E.J."/>
            <person name="Remnant E.J."/>
            <person name="Van Eeckhoven J."/>
            <person name="Graham B."/>
            <person name="Knapp R.A."/>
            <person name="Langford K.W."/>
            <person name="Kronenberg Z."/>
            <person name="Press M.O."/>
            <person name="Eacker S.M."/>
            <person name="Wilson-Rankin E.E."/>
            <person name="Purcell J."/>
            <person name="Lester P.J."/>
            <person name="Dearden P.K."/>
        </authorList>
    </citation>
    <scope>NUCLEOTIDE SEQUENCE</scope>
    <source>
        <strain evidence="3">Volc-1</strain>
    </source>
</reference>
<keyword evidence="4" id="KW-1185">Reference proteome</keyword>
<dbReference type="AlphaFoldDB" id="A0A834NXN5"/>
<keyword evidence="2" id="KW-0732">Signal</keyword>
<evidence type="ECO:0000313" key="4">
    <source>
        <dbReference type="Proteomes" id="UP000600918"/>
    </source>
</evidence>
<dbReference type="Proteomes" id="UP000600918">
    <property type="component" value="Unassembled WGS sequence"/>
</dbReference>
<feature type="signal peptide" evidence="2">
    <location>
        <begin position="1"/>
        <end position="22"/>
    </location>
</feature>
<feature type="region of interest" description="Disordered" evidence="1">
    <location>
        <begin position="362"/>
        <end position="395"/>
    </location>
</feature>
<organism evidence="3 4">
    <name type="scientific">Vespula pensylvanica</name>
    <name type="common">Western yellow jacket</name>
    <name type="synonym">Wasp</name>
    <dbReference type="NCBI Taxonomy" id="30213"/>
    <lineage>
        <taxon>Eukaryota</taxon>
        <taxon>Metazoa</taxon>
        <taxon>Ecdysozoa</taxon>
        <taxon>Arthropoda</taxon>
        <taxon>Hexapoda</taxon>
        <taxon>Insecta</taxon>
        <taxon>Pterygota</taxon>
        <taxon>Neoptera</taxon>
        <taxon>Endopterygota</taxon>
        <taxon>Hymenoptera</taxon>
        <taxon>Apocrita</taxon>
        <taxon>Aculeata</taxon>
        <taxon>Vespoidea</taxon>
        <taxon>Vespidae</taxon>
        <taxon>Vespinae</taxon>
        <taxon>Vespula</taxon>
    </lineage>
</organism>
<evidence type="ECO:0000256" key="2">
    <source>
        <dbReference type="SAM" id="SignalP"/>
    </source>
</evidence>
<sequence length="414" mass="48091">MPKTRLYRIFTCSILMVHTAASTGNYYFKPDDRYEPNIHIFNGRFIPGDNINQKNINNYDTENQERDYAFNGRINKANLEVSNLPLLTHSTDNRLPGHMDTNYENHNNNLNLIKEHLPYHFQKYSSNSSNTEFDFGKYRHLDSSQYSNDHHQKGSSHTDFISGSYSTGVPSSYLAPIRYEQGSDTSMVDDTYINNDHQQFYGKQRSNTFNSKGKYNYEDDALNIFSPDIFYMQEDYKIKDQIQGLNQNQDTSFADLSTSVSNNYNSNAHGKKINFHKLERPVNYRGIKYSSIRPSKSNLNHIIKGHKNNHLPNSYAKDNGKAIIIKIGGSSIYPRYVYSTRFYPNTKGDVNRGYKKKRNNFLNRPRNNPVPIHSINFSHNNDNINNNYDDSESSELYNRNTEYTDSMRTNAFTT</sequence>
<name>A0A834NXN5_VESPE</name>
<evidence type="ECO:0000313" key="3">
    <source>
        <dbReference type="EMBL" id="KAF7420420.1"/>
    </source>
</evidence>
<gene>
    <name evidence="3" type="ORF">H0235_010717</name>
</gene>
<comment type="caution">
    <text evidence="3">The sequence shown here is derived from an EMBL/GenBank/DDBJ whole genome shotgun (WGS) entry which is preliminary data.</text>
</comment>
<accession>A0A834NXN5</accession>